<evidence type="ECO:0000256" key="3">
    <source>
        <dbReference type="ARBA" id="ARBA00022691"/>
    </source>
</evidence>
<keyword evidence="4" id="KW-0680">Restriction system</keyword>
<feature type="active site" evidence="5">
    <location>
        <position position="112"/>
    </location>
</feature>
<gene>
    <name evidence="8" type="ORF">VPK24_00140</name>
</gene>
<comment type="caution">
    <text evidence="8">The sequence shown here is derived from an EMBL/GenBank/DDBJ whole genome shotgun (WGS) entry which is preliminary data.</text>
</comment>
<evidence type="ECO:0000256" key="2">
    <source>
        <dbReference type="ARBA" id="ARBA00022679"/>
    </source>
</evidence>
<dbReference type="EMBL" id="JAZAQF010000001">
    <property type="protein sequence ID" value="MFG3816029.1"/>
    <property type="molecule type" value="Genomic_DNA"/>
</dbReference>
<dbReference type="Gene3D" id="3.90.120.10">
    <property type="entry name" value="DNA Methylase, subunit A, domain 2"/>
    <property type="match status" value="1"/>
</dbReference>
<keyword evidence="2 5" id="KW-0808">Transferase</keyword>
<dbReference type="InterPro" id="IPR029063">
    <property type="entry name" value="SAM-dependent_MTases_sf"/>
</dbReference>
<evidence type="ECO:0000256" key="1">
    <source>
        <dbReference type="ARBA" id="ARBA00022603"/>
    </source>
</evidence>
<dbReference type="GO" id="GO:0003886">
    <property type="term" value="F:DNA (cytosine-5-)-methyltransferase activity"/>
    <property type="evidence" value="ECO:0007669"/>
    <property type="project" value="UniProtKB-EC"/>
</dbReference>
<keyword evidence="3 5" id="KW-0949">S-adenosyl-L-methionine</keyword>
<dbReference type="EC" id="2.1.1.37" evidence="7"/>
<dbReference type="PRINTS" id="PR00105">
    <property type="entry name" value="C5METTRFRASE"/>
</dbReference>
<protein>
    <recommendedName>
        <fullName evidence="7">Cytosine-specific methyltransferase</fullName>
        <ecNumber evidence="7">2.1.1.37</ecNumber>
    </recommendedName>
</protein>
<keyword evidence="1 5" id="KW-0489">Methyltransferase</keyword>
<comment type="catalytic activity">
    <reaction evidence="7">
        <text>a 2'-deoxycytidine in DNA + S-adenosyl-L-methionine = a 5-methyl-2'-deoxycytidine in DNA + S-adenosyl-L-homocysteine + H(+)</text>
        <dbReference type="Rhea" id="RHEA:13681"/>
        <dbReference type="Rhea" id="RHEA-COMP:11369"/>
        <dbReference type="Rhea" id="RHEA-COMP:11370"/>
        <dbReference type="ChEBI" id="CHEBI:15378"/>
        <dbReference type="ChEBI" id="CHEBI:57856"/>
        <dbReference type="ChEBI" id="CHEBI:59789"/>
        <dbReference type="ChEBI" id="CHEBI:85452"/>
        <dbReference type="ChEBI" id="CHEBI:85454"/>
        <dbReference type="EC" id="2.1.1.37"/>
    </reaction>
</comment>
<dbReference type="InterPro" id="IPR050390">
    <property type="entry name" value="C5-Methyltransferase"/>
</dbReference>
<dbReference type="RefSeq" id="WP_393009638.1">
    <property type="nucleotide sequence ID" value="NZ_JAZAQF010000001.1"/>
</dbReference>
<accession>A0ABW7C456</accession>
<evidence type="ECO:0000256" key="4">
    <source>
        <dbReference type="ARBA" id="ARBA00022747"/>
    </source>
</evidence>
<dbReference type="PANTHER" id="PTHR10629:SF52">
    <property type="entry name" value="DNA (CYTOSINE-5)-METHYLTRANSFERASE 1"/>
    <property type="match status" value="1"/>
</dbReference>
<dbReference type="PROSITE" id="PS51679">
    <property type="entry name" value="SAM_MT_C5"/>
    <property type="match status" value="1"/>
</dbReference>
<dbReference type="InterPro" id="IPR018117">
    <property type="entry name" value="C5_DNA_meth_AS"/>
</dbReference>
<dbReference type="InterPro" id="IPR031303">
    <property type="entry name" value="C5_meth_CS"/>
</dbReference>
<evidence type="ECO:0000313" key="8">
    <source>
        <dbReference type="EMBL" id="MFG3816029.1"/>
    </source>
</evidence>
<comment type="similarity">
    <text evidence="5 6">Belongs to the class I-like SAM-binding methyltransferase superfamily. C5-methyltransferase family.</text>
</comment>
<dbReference type="Gene3D" id="3.40.50.150">
    <property type="entry name" value="Vaccinia Virus protein VP39"/>
    <property type="match status" value="1"/>
</dbReference>
<reference evidence="9" key="1">
    <citation type="journal article" date="2024" name="Algal Res.">
        <title>Biochemical, toxicological and genomic investigation of a high-biomass producing Limnothrix strain isolated from Italian shallow drinking water reservoir.</title>
        <authorList>
            <person name="Simonazzi M."/>
            <person name="Shishido T.K."/>
            <person name="Delbaje E."/>
            <person name="Wahlsten M."/>
            <person name="Fewer D.P."/>
            <person name="Sivonen K."/>
            <person name="Pezzolesi L."/>
            <person name="Pistocchi R."/>
        </authorList>
    </citation>
    <scope>NUCLEOTIDE SEQUENCE [LARGE SCALE GENOMIC DNA]</scope>
    <source>
        <strain evidence="9">LRLZ20PSL1</strain>
    </source>
</reference>
<evidence type="ECO:0000256" key="7">
    <source>
        <dbReference type="RuleBase" id="RU000417"/>
    </source>
</evidence>
<evidence type="ECO:0000313" key="9">
    <source>
        <dbReference type="Proteomes" id="UP001604335"/>
    </source>
</evidence>
<name>A0ABW7C456_9CYAN</name>
<dbReference type="InterPro" id="IPR001525">
    <property type="entry name" value="C5_MeTfrase"/>
</dbReference>
<dbReference type="Pfam" id="PF00145">
    <property type="entry name" value="DNA_methylase"/>
    <property type="match status" value="2"/>
</dbReference>
<dbReference type="Proteomes" id="UP001604335">
    <property type="component" value="Unassembled WGS sequence"/>
</dbReference>
<proteinExistence type="inferred from homology"/>
<organism evidence="8 9">
    <name type="scientific">Limnothrix redekei LRLZ20PSL1</name>
    <dbReference type="NCBI Taxonomy" id="3112953"/>
    <lineage>
        <taxon>Bacteria</taxon>
        <taxon>Bacillati</taxon>
        <taxon>Cyanobacteriota</taxon>
        <taxon>Cyanophyceae</taxon>
        <taxon>Pseudanabaenales</taxon>
        <taxon>Pseudanabaenaceae</taxon>
        <taxon>Limnothrix</taxon>
    </lineage>
</organism>
<dbReference type="PANTHER" id="PTHR10629">
    <property type="entry name" value="CYTOSINE-SPECIFIC METHYLTRANSFERASE"/>
    <property type="match status" value="1"/>
</dbReference>
<evidence type="ECO:0000256" key="6">
    <source>
        <dbReference type="RuleBase" id="RU000416"/>
    </source>
</evidence>
<evidence type="ECO:0000256" key="5">
    <source>
        <dbReference type="PROSITE-ProRule" id="PRU01016"/>
    </source>
</evidence>
<dbReference type="NCBIfam" id="TIGR00675">
    <property type="entry name" value="dcm"/>
    <property type="match status" value="1"/>
</dbReference>
<dbReference type="PROSITE" id="PS00095">
    <property type="entry name" value="C5_MTASE_2"/>
    <property type="match status" value="1"/>
</dbReference>
<keyword evidence="9" id="KW-1185">Reference proteome</keyword>
<dbReference type="SUPFAM" id="SSF53335">
    <property type="entry name" value="S-adenosyl-L-methionine-dependent methyltransferases"/>
    <property type="match status" value="1"/>
</dbReference>
<dbReference type="PROSITE" id="PS00094">
    <property type="entry name" value="C5_MTASE_1"/>
    <property type="match status" value="1"/>
</dbReference>
<sequence length="468" mass="51618">MTVSRRPIAVDLFAGAGGMSLGFEMAGFDVAVAVEIDPIHCLTHQYNFPQGAVLCRSAAEVTGAEIRQQLAAVLRGDRPSDSERVRDSAPTSHLGLEEPELEIDVLFGGPPCQGFSMMGKRAFDDPRNALMFHFARLVNELRPKYFMIENVRGMTLGKHRAFLSELIDLFADFGYQVEANYQVLNAAHYGVPQDRQRLFLLGARSGWPLPSYPAPQTRRPPVCKSAKRDRTLAHLPICPTVAGAIGDLPDVDQYPELRSSDWLDLGQLADPPGDYARWLRGALRDPADFSHPRRSPRSGLSGCLRTDHSAASIARFQTTPPGEVDRISRFLKLHPEGICNTLRAGTPSNRGAFTSPRPIHPIQGRCITVREAARLHSYPDWFCFHGTKWHGMRQIGNSVPPLLARAVAAQVRSCLPGEPTLPDRPIPIGDPQWLSYTMSQAADFYAVSRHAIAPRRRPGAQSPAEVLS</sequence>
<dbReference type="GO" id="GO:0032259">
    <property type="term" value="P:methylation"/>
    <property type="evidence" value="ECO:0007669"/>
    <property type="project" value="UniProtKB-KW"/>
</dbReference>